<comment type="cofactor">
    <cofactor evidence="2">
        <name>[4Fe-4S] cluster</name>
        <dbReference type="ChEBI" id="CHEBI:49883"/>
    </cofactor>
</comment>
<evidence type="ECO:0000256" key="10">
    <source>
        <dbReference type="ARBA" id="ARBA00022553"/>
    </source>
</evidence>
<dbReference type="InterPro" id="IPR050482">
    <property type="entry name" value="Sensor_HK_TwoCompSys"/>
</dbReference>
<dbReference type="InterPro" id="IPR005467">
    <property type="entry name" value="His_kinase_dom"/>
</dbReference>
<evidence type="ECO:0000256" key="6">
    <source>
        <dbReference type="ARBA" id="ARBA00017322"/>
    </source>
</evidence>
<feature type="transmembrane region" description="Helical" evidence="24">
    <location>
        <begin position="275"/>
        <end position="297"/>
    </location>
</feature>
<dbReference type="CDD" id="cd12912">
    <property type="entry name" value="PDC2_MCP_like"/>
    <property type="match status" value="1"/>
</dbReference>
<reference evidence="27" key="1">
    <citation type="submission" date="2011-12" db="EMBL/GenBank/DDBJ databases">
        <title>Complete sequence of Clostridium clariflavum DSM 19732.</title>
        <authorList>
            <consortium name="US DOE Joint Genome Institute"/>
            <person name="Lucas S."/>
            <person name="Han J."/>
            <person name="Lapidus A."/>
            <person name="Cheng J.-F."/>
            <person name="Goodwin L."/>
            <person name="Pitluck S."/>
            <person name="Peters L."/>
            <person name="Teshima H."/>
            <person name="Detter J.C."/>
            <person name="Han C."/>
            <person name="Tapia R."/>
            <person name="Land M."/>
            <person name="Hauser L."/>
            <person name="Kyrpides N."/>
            <person name="Ivanova N."/>
            <person name="Pagani I."/>
            <person name="Kitzmiller T."/>
            <person name="Lynd L."/>
            <person name="Izquierdo J."/>
            <person name="Woyke T."/>
        </authorList>
    </citation>
    <scope>NUCLEOTIDE SEQUENCE [LARGE SCALE GENOMIC DNA]</scope>
    <source>
        <strain evidence="27">DSM 19732 / NBRC 101661 / EBR45</strain>
    </source>
</reference>
<dbReference type="Gene3D" id="1.20.5.1930">
    <property type="match status" value="1"/>
</dbReference>
<dbReference type="GO" id="GO:0005524">
    <property type="term" value="F:ATP binding"/>
    <property type="evidence" value="ECO:0007669"/>
    <property type="project" value="UniProtKB-KW"/>
</dbReference>
<comment type="subcellular location">
    <subcellularLocation>
        <location evidence="4">Cell membrane</location>
        <topology evidence="4">Multi-pass membrane protein</topology>
    </subcellularLocation>
    <subcellularLocation>
        <location evidence="3">Cytoplasm</location>
    </subcellularLocation>
</comment>
<keyword evidence="7" id="KW-1003">Cell membrane</keyword>
<dbReference type="Pfam" id="PF02743">
    <property type="entry name" value="dCache_1"/>
    <property type="match status" value="1"/>
</dbReference>
<keyword evidence="14" id="KW-0547">Nucleotide-binding</keyword>
<dbReference type="GO" id="GO:0046872">
    <property type="term" value="F:metal ion binding"/>
    <property type="evidence" value="ECO:0007669"/>
    <property type="project" value="UniProtKB-KW"/>
</dbReference>
<evidence type="ECO:0000256" key="9">
    <source>
        <dbReference type="ARBA" id="ARBA00022490"/>
    </source>
</evidence>
<evidence type="ECO:0000313" key="27">
    <source>
        <dbReference type="Proteomes" id="UP000005435"/>
    </source>
</evidence>
<dbReference type="InterPro" id="IPR033479">
    <property type="entry name" value="dCache_1"/>
</dbReference>
<gene>
    <name evidence="26" type="ordered locus">Clocl_0723</name>
</gene>
<dbReference type="KEGG" id="ccl:Clocl_0723"/>
<dbReference type="Gene3D" id="3.30.450.20">
    <property type="entry name" value="PAS domain"/>
    <property type="match status" value="1"/>
</dbReference>
<protein>
    <recommendedName>
        <fullName evidence="6">Oxygen sensor histidine kinase NreB</fullName>
        <ecNumber evidence="5">2.7.13.3</ecNumber>
    </recommendedName>
    <alternativeName>
        <fullName evidence="23">Nitrogen regulation protein B</fullName>
    </alternativeName>
</protein>
<keyword evidence="17 24" id="KW-1133">Transmembrane helix</keyword>
<evidence type="ECO:0000256" key="18">
    <source>
        <dbReference type="ARBA" id="ARBA00023004"/>
    </source>
</evidence>
<evidence type="ECO:0000256" key="8">
    <source>
        <dbReference type="ARBA" id="ARBA00022485"/>
    </source>
</evidence>
<dbReference type="GO" id="GO:0000155">
    <property type="term" value="F:phosphorelay sensor kinase activity"/>
    <property type="evidence" value="ECO:0007669"/>
    <property type="project" value="InterPro"/>
</dbReference>
<evidence type="ECO:0000256" key="12">
    <source>
        <dbReference type="ARBA" id="ARBA00022692"/>
    </source>
</evidence>
<name>G8LV72_ACECE</name>
<evidence type="ECO:0000256" key="19">
    <source>
        <dbReference type="ARBA" id="ARBA00023012"/>
    </source>
</evidence>
<dbReference type="STRING" id="720554.Clocl_0723"/>
<dbReference type="AlphaFoldDB" id="G8LV72"/>
<dbReference type="SUPFAM" id="SSF55874">
    <property type="entry name" value="ATPase domain of HSP90 chaperone/DNA topoisomerase II/histidine kinase"/>
    <property type="match status" value="1"/>
</dbReference>
<keyword evidence="13" id="KW-0479">Metal-binding</keyword>
<dbReference type="PRINTS" id="PR00344">
    <property type="entry name" value="BCTRLSENSOR"/>
</dbReference>
<evidence type="ECO:0000256" key="22">
    <source>
        <dbReference type="ARBA" id="ARBA00024827"/>
    </source>
</evidence>
<organism evidence="26 27">
    <name type="scientific">Acetivibrio clariflavus (strain DSM 19732 / NBRC 101661 / EBR45)</name>
    <name type="common">Clostridium clariflavum</name>
    <dbReference type="NCBI Taxonomy" id="720554"/>
    <lineage>
        <taxon>Bacteria</taxon>
        <taxon>Bacillati</taxon>
        <taxon>Bacillota</taxon>
        <taxon>Clostridia</taxon>
        <taxon>Eubacteriales</taxon>
        <taxon>Oscillospiraceae</taxon>
        <taxon>Acetivibrio</taxon>
    </lineage>
</organism>
<dbReference type="GO" id="GO:0051539">
    <property type="term" value="F:4 iron, 4 sulfur cluster binding"/>
    <property type="evidence" value="ECO:0007669"/>
    <property type="project" value="UniProtKB-KW"/>
</dbReference>
<dbReference type="Pfam" id="PF02518">
    <property type="entry name" value="HATPase_c"/>
    <property type="match status" value="1"/>
</dbReference>
<evidence type="ECO:0000256" key="7">
    <source>
        <dbReference type="ARBA" id="ARBA00022475"/>
    </source>
</evidence>
<keyword evidence="16" id="KW-0067">ATP-binding</keyword>
<evidence type="ECO:0000256" key="2">
    <source>
        <dbReference type="ARBA" id="ARBA00001966"/>
    </source>
</evidence>
<sequence precursor="true">MKKVIEANNSLLIKNTILILFVLLNAVFFFISYVTNNKDFEVMLSQSMDQQLEVVEGFFRYPENIINILSQNEDLSMYENGKGDRFFRSKILSLFESVIIPDSRISNIYFVPKENETISYKFIEPGINLTDKNWFSETLERKTQYNWVSHKSEFSNEDVISCLRKVVDKYGNYIGVVGLDIELFKLSELVKDKKIGNNGYFMILDDKNKVIATPHYNYLGQRISDSNLDNMDYNSAKSFTLDIFGCKSKCIIYQLEELPWKVVSVIPNSEITHGIVSSSLLFFVFSMASLIIAFIMYSKNKITEVANRELKIANEKLKEYASTVEENAVLKERNRLARDVHDTLGYTLIALIKLISESISLCRVDVVETEKRLNNALKTTKDGLKEVRRSLYGLIPQELEQNSLFDALEKLVNNFEHLGVKVELSVNKLEENIGMEYKEVIYRVCQEALTNSVKHGKASEVNIVIKFTDTHIKLFIFDNGIGCDKKRKGKGFGLQGMRQRIEKLNGEIQYGSGDGEGFNIHIELPLNKTEMGDENIYDKSCVGR</sequence>
<evidence type="ECO:0000313" key="26">
    <source>
        <dbReference type="EMBL" id="AEV67426.1"/>
    </source>
</evidence>
<evidence type="ECO:0000256" key="15">
    <source>
        <dbReference type="ARBA" id="ARBA00022777"/>
    </source>
</evidence>
<dbReference type="Gene3D" id="3.30.565.10">
    <property type="entry name" value="Histidine kinase-like ATPase, C-terminal domain"/>
    <property type="match status" value="1"/>
</dbReference>
<dbReference type="HOGENOM" id="CLU_500313_0_0_9"/>
<dbReference type="InterPro" id="IPR036890">
    <property type="entry name" value="HATPase_C_sf"/>
</dbReference>
<evidence type="ECO:0000256" key="13">
    <source>
        <dbReference type="ARBA" id="ARBA00022723"/>
    </source>
</evidence>
<dbReference type="eggNOG" id="COG4585">
    <property type="taxonomic scope" value="Bacteria"/>
</dbReference>
<dbReference type="Proteomes" id="UP000005435">
    <property type="component" value="Chromosome"/>
</dbReference>
<dbReference type="EMBL" id="CP003065">
    <property type="protein sequence ID" value="AEV67426.1"/>
    <property type="molecule type" value="Genomic_DNA"/>
</dbReference>
<keyword evidence="11" id="KW-0808">Transferase</keyword>
<dbReference type="GO" id="GO:0005886">
    <property type="term" value="C:plasma membrane"/>
    <property type="evidence" value="ECO:0007669"/>
    <property type="project" value="UniProtKB-SubCell"/>
</dbReference>
<evidence type="ECO:0000256" key="24">
    <source>
        <dbReference type="SAM" id="Phobius"/>
    </source>
</evidence>
<dbReference type="InterPro" id="IPR011712">
    <property type="entry name" value="Sig_transdc_His_kin_sub3_dim/P"/>
</dbReference>
<reference evidence="26 27" key="2">
    <citation type="journal article" date="2012" name="Stand. Genomic Sci.">
        <title>Complete Genome Sequence of Clostridium clariflavum DSM 19732.</title>
        <authorList>
            <person name="Izquierdo J.A."/>
            <person name="Goodwin L."/>
            <person name="Davenport K.W."/>
            <person name="Teshima H."/>
            <person name="Bruce D."/>
            <person name="Detter C."/>
            <person name="Tapia R."/>
            <person name="Han S."/>
            <person name="Land M."/>
            <person name="Hauser L."/>
            <person name="Jeffries C.D."/>
            <person name="Han J."/>
            <person name="Pitluck S."/>
            <person name="Nolan M."/>
            <person name="Chen A."/>
            <person name="Huntemann M."/>
            <person name="Mavromatis K."/>
            <person name="Mikhailova N."/>
            <person name="Liolios K."/>
            <person name="Woyke T."/>
            <person name="Lynd L.R."/>
        </authorList>
    </citation>
    <scope>NUCLEOTIDE SEQUENCE [LARGE SCALE GENOMIC DNA]</scope>
    <source>
        <strain evidence="27">DSM 19732 / NBRC 101661 / EBR45</strain>
    </source>
</reference>
<evidence type="ECO:0000256" key="3">
    <source>
        <dbReference type="ARBA" id="ARBA00004496"/>
    </source>
</evidence>
<keyword evidence="10" id="KW-0597">Phosphoprotein</keyword>
<evidence type="ECO:0000256" key="11">
    <source>
        <dbReference type="ARBA" id="ARBA00022679"/>
    </source>
</evidence>
<dbReference type="GO" id="GO:0005737">
    <property type="term" value="C:cytoplasm"/>
    <property type="evidence" value="ECO:0007669"/>
    <property type="project" value="UniProtKB-SubCell"/>
</dbReference>
<evidence type="ECO:0000256" key="4">
    <source>
        <dbReference type="ARBA" id="ARBA00004651"/>
    </source>
</evidence>
<evidence type="ECO:0000256" key="5">
    <source>
        <dbReference type="ARBA" id="ARBA00012438"/>
    </source>
</evidence>
<dbReference type="RefSeq" id="WP_014254055.1">
    <property type="nucleotide sequence ID" value="NC_016627.1"/>
</dbReference>
<dbReference type="PROSITE" id="PS50109">
    <property type="entry name" value="HIS_KIN"/>
    <property type="match status" value="1"/>
</dbReference>
<keyword evidence="27" id="KW-1185">Reference proteome</keyword>
<keyword evidence="12 24" id="KW-0812">Transmembrane</keyword>
<evidence type="ECO:0000259" key="25">
    <source>
        <dbReference type="PROSITE" id="PS50109"/>
    </source>
</evidence>
<keyword evidence="15 26" id="KW-0418">Kinase</keyword>
<feature type="transmembrane region" description="Helical" evidence="24">
    <location>
        <begin position="12"/>
        <end position="34"/>
    </location>
</feature>
<evidence type="ECO:0000256" key="23">
    <source>
        <dbReference type="ARBA" id="ARBA00030800"/>
    </source>
</evidence>
<keyword evidence="9" id="KW-0963">Cytoplasm</keyword>
<evidence type="ECO:0000256" key="1">
    <source>
        <dbReference type="ARBA" id="ARBA00000085"/>
    </source>
</evidence>
<dbReference type="PANTHER" id="PTHR24421">
    <property type="entry name" value="NITRATE/NITRITE SENSOR PROTEIN NARX-RELATED"/>
    <property type="match status" value="1"/>
</dbReference>
<evidence type="ECO:0000256" key="21">
    <source>
        <dbReference type="ARBA" id="ARBA00023136"/>
    </source>
</evidence>
<dbReference type="InterPro" id="IPR003594">
    <property type="entry name" value="HATPase_dom"/>
</dbReference>
<evidence type="ECO:0000256" key="16">
    <source>
        <dbReference type="ARBA" id="ARBA00022840"/>
    </source>
</evidence>
<dbReference type="InterPro" id="IPR004358">
    <property type="entry name" value="Sig_transdc_His_kin-like_C"/>
</dbReference>
<dbReference type="SMART" id="SM00387">
    <property type="entry name" value="HATPase_c"/>
    <property type="match status" value="1"/>
</dbReference>
<evidence type="ECO:0000256" key="14">
    <source>
        <dbReference type="ARBA" id="ARBA00022741"/>
    </source>
</evidence>
<keyword evidence="20" id="KW-0411">Iron-sulfur</keyword>
<dbReference type="CDD" id="cd16917">
    <property type="entry name" value="HATPase_UhpB-NarQ-NarX-like"/>
    <property type="match status" value="1"/>
</dbReference>
<proteinExistence type="predicted"/>
<accession>G8LV72</accession>
<dbReference type="EC" id="2.7.13.3" evidence="5"/>
<keyword evidence="18" id="KW-0408">Iron</keyword>
<dbReference type="GO" id="GO:0046983">
    <property type="term" value="F:protein dimerization activity"/>
    <property type="evidence" value="ECO:0007669"/>
    <property type="project" value="InterPro"/>
</dbReference>
<keyword evidence="21 24" id="KW-0472">Membrane</keyword>
<dbReference type="Pfam" id="PF07730">
    <property type="entry name" value="HisKA_3"/>
    <property type="match status" value="1"/>
</dbReference>
<evidence type="ECO:0000256" key="17">
    <source>
        <dbReference type="ARBA" id="ARBA00022989"/>
    </source>
</evidence>
<evidence type="ECO:0000256" key="20">
    <source>
        <dbReference type="ARBA" id="ARBA00023014"/>
    </source>
</evidence>
<feature type="domain" description="Histidine kinase" evidence="25">
    <location>
        <begin position="335"/>
        <end position="528"/>
    </location>
</feature>
<dbReference type="PANTHER" id="PTHR24421:SF10">
    <property type="entry name" value="NITRATE_NITRITE SENSOR PROTEIN NARQ"/>
    <property type="match status" value="1"/>
</dbReference>
<comment type="function">
    <text evidence="22">Member of the two-component regulatory system NreB/NreC involved in the control of dissimilatory nitrate/nitrite reduction in response to oxygen. NreB functions as a direct oxygen sensor histidine kinase which is autophosphorylated, in the absence of oxygen, probably at the conserved histidine residue, and transfers its phosphate group probably to a conserved aspartate residue of NreC. NreB/NreC activates the expression of the nitrate (narGHJI) and nitrite (nir) reductase operons, as well as the putative nitrate transporter gene narT.</text>
</comment>
<keyword evidence="8" id="KW-0004">4Fe-4S</keyword>
<comment type="catalytic activity">
    <reaction evidence="1">
        <text>ATP + protein L-histidine = ADP + protein N-phospho-L-histidine.</text>
        <dbReference type="EC" id="2.7.13.3"/>
    </reaction>
</comment>
<keyword evidence="19" id="KW-0902">Two-component regulatory system</keyword>